<keyword evidence="6" id="KW-1185">Reference proteome</keyword>
<protein>
    <recommendedName>
        <fullName evidence="4">EML-like second beta-propeller domain-containing protein</fullName>
    </recommendedName>
</protein>
<gene>
    <name evidence="5" type="ORF">AA0119_g13569</name>
</gene>
<dbReference type="PANTHER" id="PTHR44156">
    <property type="entry name" value="SUPERNUMERARY LIMBS, ISOFORM B-RELATED"/>
    <property type="match status" value="1"/>
</dbReference>
<feature type="repeat" description="WD" evidence="3">
    <location>
        <begin position="1"/>
        <end position="18"/>
    </location>
</feature>
<dbReference type="Pfam" id="PF23414">
    <property type="entry name" value="Beta-prop_EML_2"/>
    <property type="match status" value="1"/>
</dbReference>
<proteinExistence type="predicted"/>
<evidence type="ECO:0000256" key="3">
    <source>
        <dbReference type="PROSITE-ProRule" id="PRU00221"/>
    </source>
</evidence>
<evidence type="ECO:0000256" key="2">
    <source>
        <dbReference type="ARBA" id="ARBA00022737"/>
    </source>
</evidence>
<feature type="repeat" description="WD" evidence="3">
    <location>
        <begin position="61"/>
        <end position="102"/>
    </location>
</feature>
<accession>A0ABY0FNA4</accession>
<reference evidence="6" key="1">
    <citation type="journal article" date="2019" name="bioRxiv">
        <title>Genomics, evolutionary history and diagnostics of the Alternaria alternata species group including apple and Asian pear pathotypes.</title>
        <authorList>
            <person name="Armitage A.D."/>
            <person name="Cockerton H.M."/>
            <person name="Sreenivasaprasad S."/>
            <person name="Woodhall J.W."/>
            <person name="Lane C.R."/>
            <person name="Harrison R.J."/>
            <person name="Clarkson J.P."/>
        </authorList>
    </citation>
    <scope>NUCLEOTIDE SEQUENCE [LARGE SCALE GENOMIC DNA]</scope>
    <source>
        <strain evidence="6">FERA 635</strain>
    </source>
</reference>
<dbReference type="InterPro" id="IPR001632">
    <property type="entry name" value="WD40_G-protein_beta-like"/>
</dbReference>
<dbReference type="PROSITE" id="PS50294">
    <property type="entry name" value="WD_REPEATS_REGION"/>
    <property type="match status" value="3"/>
</dbReference>
<dbReference type="InterPro" id="IPR001680">
    <property type="entry name" value="WD40_rpt"/>
</dbReference>
<keyword evidence="2" id="KW-0677">Repeat</keyword>
<feature type="repeat" description="WD" evidence="3">
    <location>
        <begin position="19"/>
        <end position="60"/>
    </location>
</feature>
<feature type="repeat" description="WD" evidence="3">
    <location>
        <begin position="103"/>
        <end position="144"/>
    </location>
</feature>
<evidence type="ECO:0000259" key="4">
    <source>
        <dbReference type="Pfam" id="PF23414"/>
    </source>
</evidence>
<name>A0ABY0FNA4_9PLEO</name>
<dbReference type="PRINTS" id="PR00319">
    <property type="entry name" value="GPROTEINB"/>
</dbReference>
<dbReference type="InterPro" id="IPR053299">
    <property type="entry name" value="ASTRA_WD_repeat"/>
</dbReference>
<evidence type="ECO:0000256" key="1">
    <source>
        <dbReference type="ARBA" id="ARBA00022574"/>
    </source>
</evidence>
<dbReference type="InterPro" id="IPR055442">
    <property type="entry name" value="Beta-prop_EML-like_2nd"/>
</dbReference>
<sequence>DDGTVQVWDAGSGKAVQTLKGHSSLVKAVAFSPDGKTLASASRDGTVKVWDAGSGKAVQTLKGHSWGVYAVAFSPDGKTLASASDDGTVQVWDAGSGKAVQTLKGHSSLVKAVAFSPDGKTLASASYDKTIKLWDAGSGKALQKLKIDSAVQKLWFSDSGDCLWSDKGVLLTTGLTTGLHNNGAPRAASTSLSLSGEEWICWNSERVLWLPSEYRTSIFAVHGNSVGFGYATGRVLILRFQS</sequence>
<dbReference type="SMART" id="SM00320">
    <property type="entry name" value="WD40"/>
    <property type="match status" value="3"/>
</dbReference>
<dbReference type="PRINTS" id="PR00320">
    <property type="entry name" value="GPROTEINBRPT"/>
</dbReference>
<dbReference type="InterPro" id="IPR020472">
    <property type="entry name" value="WD40_PAC1"/>
</dbReference>
<keyword evidence="1 3" id="KW-0853">WD repeat</keyword>
<feature type="non-terminal residue" evidence="5">
    <location>
        <position position="1"/>
    </location>
</feature>
<dbReference type="EMBL" id="PDXF01000396">
    <property type="protein sequence ID" value="RYN76833.1"/>
    <property type="molecule type" value="Genomic_DNA"/>
</dbReference>
<dbReference type="SUPFAM" id="SSF50978">
    <property type="entry name" value="WD40 repeat-like"/>
    <property type="match status" value="1"/>
</dbReference>
<dbReference type="InterPro" id="IPR036322">
    <property type="entry name" value="WD40_repeat_dom_sf"/>
</dbReference>
<evidence type="ECO:0000313" key="6">
    <source>
        <dbReference type="Proteomes" id="UP000293195"/>
    </source>
</evidence>
<dbReference type="Gene3D" id="2.130.10.10">
    <property type="entry name" value="YVTN repeat-like/Quinoprotein amine dehydrogenase"/>
    <property type="match status" value="2"/>
</dbReference>
<dbReference type="PROSITE" id="PS50082">
    <property type="entry name" value="WD_REPEATS_2"/>
    <property type="match status" value="4"/>
</dbReference>
<feature type="domain" description="EML-like second beta-propeller" evidence="4">
    <location>
        <begin position="1"/>
        <end position="146"/>
    </location>
</feature>
<dbReference type="Proteomes" id="UP000293195">
    <property type="component" value="Unassembled WGS sequence"/>
</dbReference>
<organism evidence="5 6">
    <name type="scientific">Alternaria tenuissima</name>
    <dbReference type="NCBI Taxonomy" id="119927"/>
    <lineage>
        <taxon>Eukaryota</taxon>
        <taxon>Fungi</taxon>
        <taxon>Dikarya</taxon>
        <taxon>Ascomycota</taxon>
        <taxon>Pezizomycotina</taxon>
        <taxon>Dothideomycetes</taxon>
        <taxon>Pleosporomycetidae</taxon>
        <taxon>Pleosporales</taxon>
        <taxon>Pleosporineae</taxon>
        <taxon>Pleosporaceae</taxon>
        <taxon>Alternaria</taxon>
        <taxon>Alternaria sect. Alternaria</taxon>
        <taxon>Alternaria alternata complex</taxon>
    </lineage>
</organism>
<comment type="caution">
    <text evidence="5">The sequence shown here is derived from an EMBL/GenBank/DDBJ whole genome shotgun (WGS) entry which is preliminary data.</text>
</comment>
<evidence type="ECO:0000313" key="5">
    <source>
        <dbReference type="EMBL" id="RYN76833.1"/>
    </source>
</evidence>
<dbReference type="InterPro" id="IPR015943">
    <property type="entry name" value="WD40/YVTN_repeat-like_dom_sf"/>
</dbReference>
<dbReference type="CDD" id="cd00200">
    <property type="entry name" value="WD40"/>
    <property type="match status" value="1"/>
</dbReference>